<dbReference type="InterPro" id="IPR021127">
    <property type="entry name" value="CRISPR_associated_Cas2"/>
</dbReference>
<keyword evidence="5 9" id="KW-0255">Endonuclease</keyword>
<dbReference type="GO" id="GO:0051607">
    <property type="term" value="P:defense response to virus"/>
    <property type="evidence" value="ECO:0007669"/>
    <property type="project" value="UniProtKB-UniRule"/>
</dbReference>
<dbReference type="NCBIfam" id="TIGR01573">
    <property type="entry name" value="cas2"/>
    <property type="match status" value="1"/>
</dbReference>
<evidence type="ECO:0000256" key="7">
    <source>
        <dbReference type="ARBA" id="ARBA00022842"/>
    </source>
</evidence>
<dbReference type="InterPro" id="IPR019199">
    <property type="entry name" value="Virulence_VapD/CRISPR_Cas2"/>
</dbReference>
<dbReference type="GO" id="GO:0046872">
    <property type="term" value="F:metal ion binding"/>
    <property type="evidence" value="ECO:0007669"/>
    <property type="project" value="UniProtKB-UniRule"/>
</dbReference>
<dbReference type="SUPFAM" id="SSF143430">
    <property type="entry name" value="TTP0101/SSO1404-like"/>
    <property type="match status" value="1"/>
</dbReference>
<keyword evidence="6 9" id="KW-0378">Hydrolase</keyword>
<organism evidence="10 11">
    <name type="scientific">Slackia faecicanis</name>
    <dbReference type="NCBI Taxonomy" id="255723"/>
    <lineage>
        <taxon>Bacteria</taxon>
        <taxon>Bacillati</taxon>
        <taxon>Actinomycetota</taxon>
        <taxon>Coriobacteriia</taxon>
        <taxon>Eggerthellales</taxon>
        <taxon>Eggerthellaceae</taxon>
        <taxon>Slackia</taxon>
    </lineage>
</organism>
<dbReference type="GO" id="GO:0016787">
    <property type="term" value="F:hydrolase activity"/>
    <property type="evidence" value="ECO:0007669"/>
    <property type="project" value="UniProtKB-KW"/>
</dbReference>
<dbReference type="HAMAP" id="MF_01471">
    <property type="entry name" value="Cas2"/>
    <property type="match status" value="1"/>
</dbReference>
<comment type="function">
    <text evidence="9">CRISPR (clustered regularly interspaced short palindromic repeat), is an adaptive immune system that provides protection against mobile genetic elements (viruses, transposable elements and conjugative plasmids). CRISPR clusters contain sequences complementary to antecedent mobile elements and target invading nucleic acids. CRISPR clusters are transcribed and processed into CRISPR RNA (crRNA). Functions as a ssRNA-specific endoribonuclease. Involved in the integration of spacer DNA into the CRISPR cassette.</text>
</comment>
<evidence type="ECO:0000256" key="5">
    <source>
        <dbReference type="ARBA" id="ARBA00022759"/>
    </source>
</evidence>
<keyword evidence="3 9" id="KW-0540">Nuclease</keyword>
<sequence length="105" mass="12448">MRVMRLMVLFDLPTGNKKERKSYAEFRKFLIHDGYHMEQFSVYSRLLITRESSAMHIARLREHLPEAGEVTVIQMTEKQYEDRLVLLSEHKEKPVEESAQLTLVL</sequence>
<evidence type="ECO:0000256" key="6">
    <source>
        <dbReference type="ARBA" id="ARBA00022801"/>
    </source>
</evidence>
<evidence type="ECO:0000256" key="4">
    <source>
        <dbReference type="ARBA" id="ARBA00022723"/>
    </source>
</evidence>
<evidence type="ECO:0000313" key="11">
    <source>
        <dbReference type="Proteomes" id="UP000267368"/>
    </source>
</evidence>
<evidence type="ECO:0000256" key="3">
    <source>
        <dbReference type="ARBA" id="ARBA00022722"/>
    </source>
</evidence>
<gene>
    <name evidence="9 10" type="primary">cas2</name>
    <name evidence="10" type="ORF">DMP07_07255</name>
</gene>
<dbReference type="GO" id="GO:0043571">
    <property type="term" value="P:maintenance of CRISPR repeat elements"/>
    <property type="evidence" value="ECO:0007669"/>
    <property type="project" value="UniProtKB-UniRule"/>
</dbReference>
<dbReference type="Proteomes" id="UP000267368">
    <property type="component" value="Unassembled WGS sequence"/>
</dbReference>
<proteinExistence type="inferred from homology"/>
<comment type="caution">
    <text evidence="10">The sequence shown here is derived from an EMBL/GenBank/DDBJ whole genome shotgun (WGS) entry which is preliminary data.</text>
</comment>
<evidence type="ECO:0000256" key="1">
    <source>
        <dbReference type="ARBA" id="ARBA00001946"/>
    </source>
</evidence>
<evidence type="ECO:0000256" key="2">
    <source>
        <dbReference type="ARBA" id="ARBA00009959"/>
    </source>
</evidence>
<evidence type="ECO:0000313" key="10">
    <source>
        <dbReference type="EMBL" id="RNL19137.1"/>
    </source>
</evidence>
<reference evidence="11" key="1">
    <citation type="submission" date="2018-05" db="EMBL/GenBank/DDBJ databases">
        <title>Genome Sequencing of selected type strains of the family Eggerthellaceae.</title>
        <authorList>
            <person name="Danylec N."/>
            <person name="Stoll D.A."/>
            <person name="Doetsch A."/>
            <person name="Huch M."/>
        </authorList>
    </citation>
    <scope>NUCLEOTIDE SEQUENCE [LARGE SCALE GENOMIC DNA]</scope>
    <source>
        <strain evidence="11">DSM 17537</strain>
    </source>
</reference>
<name>A0A3N0AFN7_9ACTN</name>
<keyword evidence="8 9" id="KW-0051">Antiviral defense</keyword>
<keyword evidence="11" id="KW-1185">Reference proteome</keyword>
<dbReference type="Pfam" id="PF09827">
    <property type="entry name" value="CRISPR_Cas2"/>
    <property type="match status" value="1"/>
</dbReference>
<evidence type="ECO:0000256" key="8">
    <source>
        <dbReference type="ARBA" id="ARBA00023118"/>
    </source>
</evidence>
<dbReference type="OrthoDB" id="9791737at2"/>
<dbReference type="EC" id="3.1.-.-" evidence="9"/>
<feature type="binding site" evidence="9">
    <location>
        <position position="11"/>
    </location>
    <ligand>
        <name>Mg(2+)</name>
        <dbReference type="ChEBI" id="CHEBI:18420"/>
        <note>catalytic</note>
    </ligand>
</feature>
<evidence type="ECO:0000256" key="9">
    <source>
        <dbReference type="HAMAP-Rule" id="MF_01471"/>
    </source>
</evidence>
<keyword evidence="4 9" id="KW-0479">Metal-binding</keyword>
<comment type="cofactor">
    <cofactor evidence="1 9">
        <name>Mg(2+)</name>
        <dbReference type="ChEBI" id="CHEBI:18420"/>
    </cofactor>
</comment>
<keyword evidence="7 9" id="KW-0460">Magnesium</keyword>
<comment type="similarity">
    <text evidence="2 9">Belongs to the CRISPR-associated endoribonuclease Cas2 protein family.</text>
</comment>
<dbReference type="AlphaFoldDB" id="A0A3N0AFN7"/>
<dbReference type="GO" id="GO:0004521">
    <property type="term" value="F:RNA endonuclease activity"/>
    <property type="evidence" value="ECO:0007669"/>
    <property type="project" value="InterPro"/>
</dbReference>
<comment type="subunit">
    <text evidence="9">Homodimer, forms a heterotetramer with a Cas1 homodimer.</text>
</comment>
<accession>A0A3N0AFN7</accession>
<protein>
    <recommendedName>
        <fullName evidence="9">CRISPR-associated endoribonuclease Cas2</fullName>
        <ecNumber evidence="9">3.1.-.-</ecNumber>
    </recommendedName>
</protein>
<dbReference type="EMBL" id="QICB01000006">
    <property type="protein sequence ID" value="RNL19137.1"/>
    <property type="molecule type" value="Genomic_DNA"/>
</dbReference>